<feature type="compositionally biased region" description="Basic and acidic residues" evidence="1">
    <location>
        <begin position="1"/>
        <end position="17"/>
    </location>
</feature>
<dbReference type="EMBL" id="BARW01002367">
    <property type="protein sequence ID" value="GAI70729.1"/>
    <property type="molecule type" value="Genomic_DNA"/>
</dbReference>
<proteinExistence type="predicted"/>
<name>X1SSC4_9ZZZZ</name>
<feature type="non-terminal residue" evidence="2">
    <location>
        <position position="216"/>
    </location>
</feature>
<reference evidence="2" key="1">
    <citation type="journal article" date="2014" name="Front. Microbiol.">
        <title>High frequency of phylogenetically diverse reductive dehalogenase-homologous genes in deep subseafloor sedimentary metagenomes.</title>
        <authorList>
            <person name="Kawai M."/>
            <person name="Futagami T."/>
            <person name="Toyoda A."/>
            <person name="Takaki Y."/>
            <person name="Nishi S."/>
            <person name="Hori S."/>
            <person name="Arai W."/>
            <person name="Tsubouchi T."/>
            <person name="Morono Y."/>
            <person name="Uchiyama I."/>
            <person name="Ito T."/>
            <person name="Fujiyama A."/>
            <person name="Inagaki F."/>
            <person name="Takami H."/>
        </authorList>
    </citation>
    <scope>NUCLEOTIDE SEQUENCE</scope>
    <source>
        <strain evidence="2">Expedition CK06-06</strain>
    </source>
</reference>
<protein>
    <submittedName>
        <fullName evidence="2">Uncharacterized protein</fullName>
    </submittedName>
</protein>
<organism evidence="2">
    <name type="scientific">marine sediment metagenome</name>
    <dbReference type="NCBI Taxonomy" id="412755"/>
    <lineage>
        <taxon>unclassified sequences</taxon>
        <taxon>metagenomes</taxon>
        <taxon>ecological metagenomes</taxon>
    </lineage>
</organism>
<gene>
    <name evidence="2" type="ORF">S12H4_06662</name>
</gene>
<evidence type="ECO:0000313" key="2">
    <source>
        <dbReference type="EMBL" id="GAI70729.1"/>
    </source>
</evidence>
<comment type="caution">
    <text evidence="2">The sequence shown here is derived from an EMBL/GenBank/DDBJ whole genome shotgun (WGS) entry which is preliminary data.</text>
</comment>
<sequence length="216" mass="23039">MPKVVELPKQEVNEEVKTGGNGHKPGLKQKFVSWLLKDVHIKKLYIGDHTTVLENDIIKMAPLGADPGSEAEGWLWFLAAAVHKLRFRDNTGAKDVGEGAAPGEHALAGGQHSEDTLANLNDKVSDADLANEAEVIKKDGSAAFTGDQSMGGNRLTNLPTPIAGNEPATKDHVDSVLQGLDWQPSVLDELADPPGTPAEGDRYLVIATATGDWAEH</sequence>
<accession>X1SSC4</accession>
<feature type="region of interest" description="Disordered" evidence="1">
    <location>
        <begin position="1"/>
        <end position="23"/>
    </location>
</feature>
<evidence type="ECO:0000256" key="1">
    <source>
        <dbReference type="SAM" id="MobiDB-lite"/>
    </source>
</evidence>
<dbReference type="AlphaFoldDB" id="X1SSC4"/>